<reference evidence="3" key="1">
    <citation type="submission" date="2017-02" db="UniProtKB">
        <authorList>
            <consortium name="WormBaseParasite"/>
        </authorList>
    </citation>
    <scope>IDENTIFICATION</scope>
</reference>
<keyword evidence="1" id="KW-1133">Transmembrane helix</keyword>
<proteinExistence type="predicted"/>
<feature type="transmembrane region" description="Helical" evidence="1">
    <location>
        <begin position="6"/>
        <end position="29"/>
    </location>
</feature>
<evidence type="ECO:0000256" key="1">
    <source>
        <dbReference type="SAM" id="Phobius"/>
    </source>
</evidence>
<keyword evidence="1" id="KW-0472">Membrane</keyword>
<organism evidence="2 3">
    <name type="scientific">Syphacia muris</name>
    <dbReference type="NCBI Taxonomy" id="451379"/>
    <lineage>
        <taxon>Eukaryota</taxon>
        <taxon>Metazoa</taxon>
        <taxon>Ecdysozoa</taxon>
        <taxon>Nematoda</taxon>
        <taxon>Chromadorea</taxon>
        <taxon>Rhabditida</taxon>
        <taxon>Spirurina</taxon>
        <taxon>Oxyuridomorpha</taxon>
        <taxon>Oxyuroidea</taxon>
        <taxon>Oxyuridae</taxon>
        <taxon>Syphacia</taxon>
    </lineage>
</organism>
<protein>
    <submittedName>
        <fullName evidence="3">V3</fullName>
    </submittedName>
</protein>
<keyword evidence="1" id="KW-0812">Transmembrane</keyword>
<evidence type="ECO:0000313" key="3">
    <source>
        <dbReference type="WBParaSite" id="SMUV_0000017501-mRNA-1"/>
    </source>
</evidence>
<evidence type="ECO:0000313" key="2">
    <source>
        <dbReference type="Proteomes" id="UP000046393"/>
    </source>
</evidence>
<name>A0A0N5A800_9BILA</name>
<accession>A0A0N5A800</accession>
<keyword evidence="2" id="KW-1185">Reference proteome</keyword>
<dbReference type="AlphaFoldDB" id="A0A0N5A800"/>
<dbReference type="Proteomes" id="UP000046393">
    <property type="component" value="Unplaced"/>
</dbReference>
<sequence length="81" mass="9671">MPEALSELITVITNIVVNEIIFRTFYIVYVRTKHSRRISTDQEFNRIQEEVMSYDDDECASTFRNVNRELKPDDVYFCDIN</sequence>
<dbReference type="WBParaSite" id="SMUV_0000017501-mRNA-1">
    <property type="protein sequence ID" value="SMUV_0000017501-mRNA-1"/>
    <property type="gene ID" value="SMUV_0000017501"/>
</dbReference>